<evidence type="ECO:0000313" key="3">
    <source>
        <dbReference type="Proteomes" id="UP000218181"/>
    </source>
</evidence>
<keyword evidence="3" id="KW-1185">Reference proteome</keyword>
<dbReference type="AlphaFoldDB" id="A0A2A5RMB5"/>
<dbReference type="SUPFAM" id="SSF54403">
    <property type="entry name" value="Cystatin/monellin"/>
    <property type="match status" value="2"/>
</dbReference>
<sequence length="164" mass="18234">MKINFTKWKDKKRGKSEMRKRKMSVVSQVTIGILSVVLAIYLGVICYFGGAIHPFTSSRSQAIEIAKSHTDLKTPEAFGTATTNETTYSVIGLDKTGKEIGVIIPKNSSKLTVVELSKGISPEKLKEKDTTSIVLGLYHNQTIWEVNNASDFKIYDFKTGQQLM</sequence>
<dbReference type="Proteomes" id="UP000218181">
    <property type="component" value="Unassembled WGS sequence"/>
</dbReference>
<dbReference type="Gene3D" id="3.10.450.40">
    <property type="match status" value="1"/>
</dbReference>
<evidence type="ECO:0000313" key="2">
    <source>
        <dbReference type="EMBL" id="PCS00410.1"/>
    </source>
</evidence>
<dbReference type="EMBL" id="JXJU01000004">
    <property type="protein sequence ID" value="PCS00410.1"/>
    <property type="molecule type" value="Genomic_DNA"/>
</dbReference>
<dbReference type="InterPro" id="IPR046350">
    <property type="entry name" value="Cystatin_sf"/>
</dbReference>
<reference evidence="2 3" key="1">
    <citation type="submission" date="2014-12" db="EMBL/GenBank/DDBJ databases">
        <title>Draft genome sequences of 10 type strains of Lactococcus.</title>
        <authorList>
            <person name="Sun Z."/>
            <person name="Zhong Z."/>
            <person name="Liu W."/>
            <person name="Zhang W."/>
            <person name="Zhang H."/>
        </authorList>
    </citation>
    <scope>NUCLEOTIDE SEQUENCE [LARGE SCALE GENOMIC DNA]</scope>
    <source>
        <strain evidence="2 3">JCM 16395</strain>
    </source>
</reference>
<protein>
    <recommendedName>
        <fullName evidence="1">Cell wall elongation regulator TseB-like domain-containing protein</fullName>
    </recommendedName>
</protein>
<accession>A0A2A5RMB5</accession>
<feature type="domain" description="Cell wall elongation regulator TseB-like" evidence="1">
    <location>
        <begin position="61"/>
        <end position="105"/>
    </location>
</feature>
<dbReference type="InterPro" id="IPR041401">
    <property type="entry name" value="TseB-like_dom"/>
</dbReference>
<gene>
    <name evidence="2" type="ORF">RT41_GL001297</name>
</gene>
<name>A0A2A5RMB5_9LACT</name>
<comment type="caution">
    <text evidence="2">The sequence shown here is derived from an EMBL/GenBank/DDBJ whole genome shotgun (WGS) entry which is preliminary data.</text>
</comment>
<organism evidence="2 3">
    <name type="scientific">Lactococcus fujiensis JCM 16395</name>
    <dbReference type="NCBI Taxonomy" id="1291764"/>
    <lineage>
        <taxon>Bacteria</taxon>
        <taxon>Bacillati</taxon>
        <taxon>Bacillota</taxon>
        <taxon>Bacilli</taxon>
        <taxon>Lactobacillales</taxon>
        <taxon>Streptococcaceae</taxon>
        <taxon>Lactococcus</taxon>
    </lineage>
</organism>
<evidence type="ECO:0000259" key="1">
    <source>
        <dbReference type="Pfam" id="PF17881"/>
    </source>
</evidence>
<dbReference type="STRING" id="1291764.GCA_001311235_02003"/>
<dbReference type="Pfam" id="PF17881">
    <property type="entry name" value="TseB"/>
    <property type="match status" value="1"/>
</dbReference>
<proteinExistence type="predicted"/>